<dbReference type="GO" id="GO:1990738">
    <property type="term" value="F:pseudouridine 5'-phosphatase activity"/>
    <property type="evidence" value="ECO:0007669"/>
    <property type="project" value="UniProtKB-EC"/>
</dbReference>
<keyword evidence="11" id="KW-1185">Reference proteome</keyword>
<dbReference type="EnsemblMetazoa" id="CapteT128552">
    <property type="protein sequence ID" value="CapteP128552"/>
    <property type="gene ID" value="CapteG128552"/>
</dbReference>
<keyword evidence="4" id="KW-0378">Hydrolase</keyword>
<comment type="similarity">
    <text evidence="2">Belongs to the HAD-like hydrolase superfamily. CbbY/CbbZ/Gph/YieH family.</text>
</comment>
<dbReference type="EMBL" id="AMQN01002089">
    <property type="status" value="NOT_ANNOTATED_CDS"/>
    <property type="molecule type" value="Genomic_DNA"/>
</dbReference>
<name>R7U4M5_CAPTE</name>
<dbReference type="FunFam" id="1.10.150.240:FF:000001">
    <property type="entry name" value="Haloacid dehalogenase-like hydrolase domain"/>
    <property type="match status" value="1"/>
</dbReference>
<dbReference type="STRING" id="283909.R7U4M5"/>
<dbReference type="SUPFAM" id="SSF56784">
    <property type="entry name" value="HAD-like"/>
    <property type="match status" value="1"/>
</dbReference>
<evidence type="ECO:0000256" key="4">
    <source>
        <dbReference type="ARBA" id="ARBA00022801"/>
    </source>
</evidence>
<organism evidence="9">
    <name type="scientific">Capitella teleta</name>
    <name type="common">Polychaete worm</name>
    <dbReference type="NCBI Taxonomy" id="283909"/>
    <lineage>
        <taxon>Eukaryota</taxon>
        <taxon>Metazoa</taxon>
        <taxon>Spiralia</taxon>
        <taxon>Lophotrochozoa</taxon>
        <taxon>Annelida</taxon>
        <taxon>Polychaeta</taxon>
        <taxon>Sedentaria</taxon>
        <taxon>Scolecida</taxon>
        <taxon>Capitellidae</taxon>
        <taxon>Capitella</taxon>
    </lineage>
</organism>
<dbReference type="InterPro" id="IPR006439">
    <property type="entry name" value="HAD-SF_hydro_IA"/>
</dbReference>
<dbReference type="InterPro" id="IPR036412">
    <property type="entry name" value="HAD-like_sf"/>
</dbReference>
<proteinExistence type="inferred from homology"/>
<evidence type="ECO:0000256" key="7">
    <source>
        <dbReference type="ARBA" id="ARBA00066578"/>
    </source>
</evidence>
<evidence type="ECO:0000313" key="9">
    <source>
        <dbReference type="EMBL" id="ELT98115.1"/>
    </source>
</evidence>
<dbReference type="NCBIfam" id="TIGR01509">
    <property type="entry name" value="HAD-SF-IA-v3"/>
    <property type="match status" value="1"/>
</dbReference>
<reference evidence="11" key="1">
    <citation type="submission" date="2012-12" db="EMBL/GenBank/DDBJ databases">
        <authorList>
            <person name="Hellsten U."/>
            <person name="Grimwood J."/>
            <person name="Chapman J.A."/>
            <person name="Shapiro H."/>
            <person name="Aerts A."/>
            <person name="Otillar R.P."/>
            <person name="Terry A.Y."/>
            <person name="Boore J.L."/>
            <person name="Simakov O."/>
            <person name="Marletaz F."/>
            <person name="Cho S.-J."/>
            <person name="Edsinger-Gonzales E."/>
            <person name="Havlak P."/>
            <person name="Kuo D.-H."/>
            <person name="Larsson T."/>
            <person name="Lv J."/>
            <person name="Arendt D."/>
            <person name="Savage R."/>
            <person name="Osoegawa K."/>
            <person name="de Jong P."/>
            <person name="Lindberg D.R."/>
            <person name="Seaver E.C."/>
            <person name="Weisblat D.A."/>
            <person name="Putnam N.H."/>
            <person name="Grigoriev I.V."/>
            <person name="Rokhsar D.S."/>
        </authorList>
    </citation>
    <scope>NUCLEOTIDE SEQUENCE</scope>
    <source>
        <strain evidence="11">I ESC-2004</strain>
    </source>
</reference>
<dbReference type="InterPro" id="IPR023214">
    <property type="entry name" value="HAD_sf"/>
</dbReference>
<dbReference type="PANTHER" id="PTHR18901">
    <property type="entry name" value="2-DEOXYGLUCOSE-6-PHOSPHATE PHOSPHATASE 2"/>
    <property type="match status" value="1"/>
</dbReference>
<dbReference type="OrthoDB" id="40579at2759"/>
<comment type="catalytic activity">
    <reaction evidence="6">
        <text>psi-UMP + H2O = pseudouridine + phosphate</text>
        <dbReference type="Rhea" id="RHEA:10944"/>
        <dbReference type="ChEBI" id="CHEBI:15377"/>
        <dbReference type="ChEBI" id="CHEBI:17802"/>
        <dbReference type="ChEBI" id="CHEBI:43474"/>
        <dbReference type="ChEBI" id="CHEBI:58380"/>
        <dbReference type="EC" id="3.1.3.96"/>
    </reaction>
</comment>
<gene>
    <name evidence="9" type="ORF">CAPTEDRAFT_128552</name>
</gene>
<dbReference type="EC" id="3.1.3.96" evidence="7"/>
<dbReference type="Pfam" id="PF00702">
    <property type="entry name" value="Hydrolase"/>
    <property type="match status" value="1"/>
</dbReference>
<evidence type="ECO:0000313" key="11">
    <source>
        <dbReference type="Proteomes" id="UP000014760"/>
    </source>
</evidence>
<dbReference type="Gene3D" id="1.10.150.240">
    <property type="entry name" value="Putative phosphatase, domain 2"/>
    <property type="match status" value="1"/>
</dbReference>
<evidence type="ECO:0000256" key="6">
    <source>
        <dbReference type="ARBA" id="ARBA00052504"/>
    </source>
</evidence>
<reference evidence="9 11" key="2">
    <citation type="journal article" date="2013" name="Nature">
        <title>Insights into bilaterian evolution from three spiralian genomes.</title>
        <authorList>
            <person name="Simakov O."/>
            <person name="Marletaz F."/>
            <person name="Cho S.J."/>
            <person name="Edsinger-Gonzales E."/>
            <person name="Havlak P."/>
            <person name="Hellsten U."/>
            <person name="Kuo D.H."/>
            <person name="Larsson T."/>
            <person name="Lv J."/>
            <person name="Arendt D."/>
            <person name="Savage R."/>
            <person name="Osoegawa K."/>
            <person name="de Jong P."/>
            <person name="Grimwood J."/>
            <person name="Chapman J.A."/>
            <person name="Shapiro H."/>
            <person name="Aerts A."/>
            <person name="Otillar R.P."/>
            <person name="Terry A.Y."/>
            <person name="Boore J.L."/>
            <person name="Grigoriev I.V."/>
            <person name="Lindberg D.R."/>
            <person name="Seaver E.C."/>
            <person name="Weisblat D.A."/>
            <person name="Putnam N.H."/>
            <person name="Rokhsar D.S."/>
        </authorList>
    </citation>
    <scope>NUCLEOTIDE SEQUENCE</scope>
    <source>
        <strain evidence="9 11">I ESC-2004</strain>
    </source>
</reference>
<dbReference type="FunCoup" id="R7U4M5">
    <property type="interactions" value="428"/>
</dbReference>
<evidence type="ECO:0000313" key="10">
    <source>
        <dbReference type="EnsemblMetazoa" id="CapteP128552"/>
    </source>
</evidence>
<dbReference type="Proteomes" id="UP000014760">
    <property type="component" value="Unassembled WGS sequence"/>
</dbReference>
<dbReference type="GO" id="GO:0046872">
    <property type="term" value="F:metal ion binding"/>
    <property type="evidence" value="ECO:0007669"/>
    <property type="project" value="UniProtKB-KW"/>
</dbReference>
<dbReference type="InterPro" id="IPR023198">
    <property type="entry name" value="PGP-like_dom2"/>
</dbReference>
<dbReference type="Gene3D" id="3.40.50.1000">
    <property type="entry name" value="HAD superfamily/HAD-like"/>
    <property type="match status" value="1"/>
</dbReference>
<keyword evidence="3" id="KW-0479">Metal-binding</keyword>
<evidence type="ECO:0000256" key="8">
    <source>
        <dbReference type="ARBA" id="ARBA00083904"/>
    </source>
</evidence>
<comment type="cofactor">
    <cofactor evidence="1">
        <name>Mg(2+)</name>
        <dbReference type="ChEBI" id="CHEBI:18420"/>
    </cofactor>
</comment>
<evidence type="ECO:0000256" key="5">
    <source>
        <dbReference type="ARBA" id="ARBA00022842"/>
    </source>
</evidence>
<dbReference type="OMA" id="IWCPHPG"/>
<dbReference type="EMBL" id="KB308242">
    <property type="protein sequence ID" value="ELT98115.1"/>
    <property type="molecule type" value="Genomic_DNA"/>
</dbReference>
<evidence type="ECO:0000256" key="1">
    <source>
        <dbReference type="ARBA" id="ARBA00001946"/>
    </source>
</evidence>
<dbReference type="HOGENOM" id="CLU_045011_13_0_1"/>
<protein>
    <recommendedName>
        <fullName evidence="7">pseudouridine 5'-phosphatase</fullName>
        <ecNumber evidence="7">3.1.3.96</ecNumber>
    </recommendedName>
    <alternativeName>
        <fullName evidence="8">Pseudouridine-5'-monophosphatase</fullName>
    </alternativeName>
</protein>
<dbReference type="FunFam" id="3.40.50.1000:FF:000055">
    <property type="entry name" value="Haloacid dehalogenase-like hydrolase family protein"/>
    <property type="match status" value="1"/>
</dbReference>
<accession>R7U4M5</accession>
<evidence type="ECO:0000256" key="2">
    <source>
        <dbReference type="ARBA" id="ARBA00006171"/>
    </source>
</evidence>
<dbReference type="PANTHER" id="PTHR18901:SF38">
    <property type="entry name" value="PSEUDOURIDINE-5'-PHOSPHATASE"/>
    <property type="match status" value="1"/>
</dbReference>
<sequence length="221" mass="24563">MCVFLFFSFSPDTENLYTEIMQKMCDPYGKKFTWEVKMMMMGKKQEEAANVFIENMKIPISVTEYKDLVDGYIREIFPHAAFLPGAERLVKHLHSHGIPLALATGSHGEEFELKTSKHQDIFSLFSHCVLSSEDPDVSKGKPAPDCFLVAAQRFQGNVQSNKVLVFEDAPNGVRGALAAGMQVVWVPDSDCVLGDLGDSVTSVLKSLEEFAPEDFGLPAYD</sequence>
<evidence type="ECO:0000256" key="3">
    <source>
        <dbReference type="ARBA" id="ARBA00022723"/>
    </source>
</evidence>
<keyword evidence="5" id="KW-0460">Magnesium</keyword>
<dbReference type="AlphaFoldDB" id="R7U4M5"/>
<reference evidence="10" key="3">
    <citation type="submission" date="2015-06" db="UniProtKB">
        <authorList>
            <consortium name="EnsemblMetazoa"/>
        </authorList>
    </citation>
    <scope>IDENTIFICATION</scope>
</reference>